<dbReference type="PANTHER" id="PTHR23180:SF197">
    <property type="entry name" value="ARF-GAP WITH COILED-COIL, ANK REPEAT AND PH DOMAIN-CONTAINING PROTEIN 1"/>
    <property type="match status" value="1"/>
</dbReference>
<feature type="compositionally biased region" description="Polar residues" evidence="16">
    <location>
        <begin position="90"/>
        <end position="103"/>
    </location>
</feature>
<dbReference type="PROSITE" id="PS50088">
    <property type="entry name" value="ANK_REPEAT"/>
    <property type="match status" value="2"/>
</dbReference>
<comment type="subcellular location">
    <subcellularLocation>
        <location evidence="15">Endosome membrane</location>
        <topology evidence="15">Peripheral membrane protein</topology>
    </subcellularLocation>
    <subcellularLocation>
        <location evidence="1">Recycling endosome membrane</location>
        <topology evidence="1">Peripheral membrane protein</topology>
        <orientation evidence="1">Cytoplasmic side</orientation>
    </subcellularLocation>
</comment>
<dbReference type="FunFam" id="1.10.220.150:FF:000007">
    <property type="entry name" value="Arf-GAP with coiled-coil, ANK repeat and PH domain-containing protein 2"/>
    <property type="match status" value="1"/>
</dbReference>
<dbReference type="PANTHER" id="PTHR23180">
    <property type="entry name" value="CENTAURIN/ARF"/>
    <property type="match status" value="1"/>
</dbReference>
<dbReference type="FunFam" id="1.25.40.20:FF:000020">
    <property type="entry name" value="Arf-GAP with coiled-coil, ANK repeat and PH domain-containing protein 2"/>
    <property type="match status" value="1"/>
</dbReference>
<dbReference type="AlphaFoldDB" id="A0A8J6GHM5"/>
<dbReference type="GO" id="GO:0008270">
    <property type="term" value="F:zinc ion binding"/>
    <property type="evidence" value="ECO:0007669"/>
    <property type="project" value="UniProtKB-KW"/>
</dbReference>
<dbReference type="PRINTS" id="PR00405">
    <property type="entry name" value="REVINTRACTNG"/>
</dbReference>
<keyword evidence="6 15" id="KW-0862">Zinc</keyword>
<feature type="region of interest" description="Disordered" evidence="16">
    <location>
        <begin position="992"/>
        <end position="1033"/>
    </location>
</feature>
<comment type="function">
    <text evidence="15">GTPase-activating protein for the ADP ribosylation factor family.</text>
</comment>
<feature type="compositionally biased region" description="Acidic residues" evidence="16">
    <location>
        <begin position="374"/>
        <end position="383"/>
    </location>
</feature>
<dbReference type="CDD" id="cd08852">
    <property type="entry name" value="ArfGap_ACAP1"/>
    <property type="match status" value="1"/>
</dbReference>
<dbReference type="SMART" id="SM00105">
    <property type="entry name" value="ArfGap"/>
    <property type="match status" value="1"/>
</dbReference>
<dbReference type="InterPro" id="IPR002110">
    <property type="entry name" value="Ankyrin_rpt"/>
</dbReference>
<dbReference type="InterPro" id="IPR007062">
    <property type="entry name" value="PPI-2"/>
</dbReference>
<gene>
    <name evidence="19" type="ORF">LTLLF_148210</name>
</gene>
<feature type="region of interest" description="Disordered" evidence="16">
    <location>
        <begin position="332"/>
        <end position="351"/>
    </location>
</feature>
<evidence type="ECO:0000256" key="1">
    <source>
        <dbReference type="ARBA" id="ARBA00004159"/>
    </source>
</evidence>
<accession>A0A8J6GHM5</accession>
<dbReference type="PROSITE" id="PS50115">
    <property type="entry name" value="ARFGAP"/>
    <property type="match status" value="1"/>
</dbReference>
<feature type="domain" description="Arf-GAP" evidence="18">
    <location>
        <begin position="871"/>
        <end position="993"/>
    </location>
</feature>
<evidence type="ECO:0000256" key="4">
    <source>
        <dbReference type="ARBA" id="ARBA00022753"/>
    </source>
</evidence>
<evidence type="ECO:0000256" key="5">
    <source>
        <dbReference type="ARBA" id="ARBA00022771"/>
    </source>
</evidence>
<feature type="region of interest" description="Disordered" evidence="16">
    <location>
        <begin position="374"/>
        <end position="407"/>
    </location>
</feature>
<comment type="activity regulation">
    <text evidence="15">GAP activity stimulated by phosphatidylinositol 4,5-bisphosphate (PIP2) and phosphatidic acid.</text>
</comment>
<evidence type="ECO:0000256" key="3">
    <source>
        <dbReference type="ARBA" id="ARBA00022723"/>
    </source>
</evidence>
<dbReference type="Gene3D" id="6.10.250.1050">
    <property type="match status" value="1"/>
</dbReference>
<comment type="domain">
    <text evidence="15">The BAR domain mediates homodimerization, it can neither bind membrane nor impart curvature, but instead requires the neighboring PH domain to achieve these functions.</text>
</comment>
<dbReference type="PROSITE" id="PS50007">
    <property type="entry name" value="PIPLC_X_DOMAIN"/>
    <property type="match status" value="1"/>
</dbReference>
<dbReference type="SUPFAM" id="SSF50729">
    <property type="entry name" value="PH domain-like"/>
    <property type="match status" value="1"/>
</dbReference>
<dbReference type="InterPro" id="IPR001164">
    <property type="entry name" value="ArfGAP_dom"/>
</dbReference>
<keyword evidence="4 15" id="KW-0967">Endosome</keyword>
<dbReference type="Pfam" id="PF16746">
    <property type="entry name" value="BAR_3"/>
    <property type="match status" value="1"/>
</dbReference>
<evidence type="ECO:0000256" key="13">
    <source>
        <dbReference type="PROSITE-ProRule" id="PRU00023"/>
    </source>
</evidence>
<keyword evidence="8" id="KW-0944">Nitration</keyword>
<dbReference type="GO" id="GO:0005096">
    <property type="term" value="F:GTPase activator activity"/>
    <property type="evidence" value="ECO:0007669"/>
    <property type="project" value="UniProtKB-KW"/>
</dbReference>
<evidence type="ECO:0000256" key="6">
    <source>
        <dbReference type="ARBA" id="ARBA00022833"/>
    </source>
</evidence>
<dbReference type="SUPFAM" id="SSF48403">
    <property type="entry name" value="Ankyrin repeat"/>
    <property type="match status" value="1"/>
</dbReference>
<dbReference type="SUPFAM" id="SSF103657">
    <property type="entry name" value="BAR/IMD domain-like"/>
    <property type="match status" value="1"/>
</dbReference>
<dbReference type="SUPFAM" id="SSF57863">
    <property type="entry name" value="ArfGap/RecO-like zinc finger"/>
    <property type="match status" value="1"/>
</dbReference>
<reference evidence="19" key="1">
    <citation type="submission" date="2020-03" db="EMBL/GenBank/DDBJ databases">
        <title>Studies in the Genomics of Life Span.</title>
        <authorList>
            <person name="Glass D."/>
        </authorList>
    </citation>
    <scope>NUCLEOTIDE SEQUENCE</scope>
    <source>
        <strain evidence="19">LTLLF</strain>
        <tissue evidence="19">Muscle</tissue>
    </source>
</reference>
<evidence type="ECO:0000256" key="9">
    <source>
        <dbReference type="ARBA" id="ARBA00023136"/>
    </source>
</evidence>
<dbReference type="Pfam" id="PF01412">
    <property type="entry name" value="ArfGap"/>
    <property type="match status" value="1"/>
</dbReference>
<evidence type="ECO:0000259" key="18">
    <source>
        <dbReference type="PROSITE" id="PS50115"/>
    </source>
</evidence>
<feature type="compositionally biased region" description="Low complexity" evidence="16">
    <location>
        <begin position="18"/>
        <end position="27"/>
    </location>
</feature>
<protein>
    <recommendedName>
        <fullName evidence="15">Arf-GAP with coiled-coil, ANK repeat and PH domain-containing protein</fullName>
        <shortName evidence="15">Cnt-b</shortName>
    </recommendedName>
    <alternativeName>
        <fullName evidence="15">Centaurin-beta</fullName>
    </alternativeName>
</protein>
<comment type="caution">
    <text evidence="19">The sequence shown here is derived from an EMBL/GenBank/DDBJ whole genome shotgun (WGS) entry which is preliminary data.</text>
</comment>
<evidence type="ECO:0000256" key="14">
    <source>
        <dbReference type="PROSITE-ProRule" id="PRU00288"/>
    </source>
</evidence>
<keyword evidence="10" id="KW-0650">Protein phosphatase inhibitor</keyword>
<dbReference type="CDD" id="cd13250">
    <property type="entry name" value="PH_ACAP"/>
    <property type="match status" value="1"/>
</dbReference>
<keyword evidence="9" id="KW-0472">Membrane</keyword>
<dbReference type="Pfam" id="PF04979">
    <property type="entry name" value="IPP-2"/>
    <property type="match status" value="1"/>
</dbReference>
<feature type="repeat" description="ANK" evidence="13">
    <location>
        <begin position="1105"/>
        <end position="1137"/>
    </location>
</feature>
<feature type="compositionally biased region" description="Pro residues" evidence="16">
    <location>
        <begin position="1003"/>
        <end position="1015"/>
    </location>
</feature>
<evidence type="ECO:0000256" key="16">
    <source>
        <dbReference type="SAM" id="MobiDB-lite"/>
    </source>
</evidence>
<dbReference type="InterPro" id="IPR045258">
    <property type="entry name" value="ACAP1/2/3-like"/>
</dbReference>
<comment type="function">
    <text evidence="11">GTPase-activating protein (GAP) for ADP ribosylation factor 6 (ARF6) required for clathrin-dependent export of proteins from recycling endosomes to trans-Golgi network and cell surface. Required for regulated export of ITGB1 from recycling endosomes to the cell surface and ITGB1-dependent cell migration.</text>
</comment>
<dbReference type="Gene3D" id="1.25.40.20">
    <property type="entry name" value="Ankyrin repeat-containing domain"/>
    <property type="match status" value="1"/>
</dbReference>
<feature type="compositionally biased region" description="Polar residues" evidence="16">
    <location>
        <begin position="115"/>
        <end position="133"/>
    </location>
</feature>
<evidence type="ECO:0000259" key="17">
    <source>
        <dbReference type="PROSITE" id="PS50003"/>
    </source>
</evidence>
<dbReference type="InterPro" id="IPR011993">
    <property type="entry name" value="PH-like_dom_sf"/>
</dbReference>
<dbReference type="GO" id="GO:0004864">
    <property type="term" value="F:protein phosphatase inhibitor activity"/>
    <property type="evidence" value="ECO:0007669"/>
    <property type="project" value="UniProtKB-KW"/>
</dbReference>
<dbReference type="Pfam" id="PF00169">
    <property type="entry name" value="PH"/>
    <property type="match status" value="1"/>
</dbReference>
<dbReference type="InterPro" id="IPR036770">
    <property type="entry name" value="Ankyrin_rpt-contain_sf"/>
</dbReference>
<feature type="compositionally biased region" description="Low complexity" evidence="16">
    <location>
        <begin position="143"/>
        <end position="153"/>
    </location>
</feature>
<evidence type="ECO:0000256" key="12">
    <source>
        <dbReference type="ARBA" id="ARBA00065055"/>
    </source>
</evidence>
<evidence type="ECO:0000256" key="11">
    <source>
        <dbReference type="ARBA" id="ARBA00056671"/>
    </source>
</evidence>
<feature type="region of interest" description="Disordered" evidence="16">
    <location>
        <begin position="1"/>
        <end position="45"/>
    </location>
</feature>
<dbReference type="Gene3D" id="1.20.1270.60">
    <property type="entry name" value="Arfaptin homology (AH) domain/BAR domain"/>
    <property type="match status" value="1"/>
</dbReference>
<dbReference type="InterPro" id="IPR038508">
    <property type="entry name" value="ArfGAP_dom_sf"/>
</dbReference>
<dbReference type="PROSITE" id="PS50003">
    <property type="entry name" value="PH_DOMAIN"/>
    <property type="match status" value="1"/>
</dbReference>
<evidence type="ECO:0000256" key="8">
    <source>
        <dbReference type="ARBA" id="ARBA00023074"/>
    </source>
</evidence>
<dbReference type="PROSITE" id="PS50297">
    <property type="entry name" value="ANK_REP_REGION"/>
    <property type="match status" value="1"/>
</dbReference>
<keyword evidence="15" id="KW-0677">Repeat</keyword>
<evidence type="ECO:0000256" key="7">
    <source>
        <dbReference type="ARBA" id="ARBA00023043"/>
    </source>
</evidence>
<organism evidence="19 20">
    <name type="scientific">Microtus ochrogaster</name>
    <name type="common">Prairie vole</name>
    <dbReference type="NCBI Taxonomy" id="79684"/>
    <lineage>
        <taxon>Eukaryota</taxon>
        <taxon>Metazoa</taxon>
        <taxon>Chordata</taxon>
        <taxon>Craniata</taxon>
        <taxon>Vertebrata</taxon>
        <taxon>Euteleostomi</taxon>
        <taxon>Mammalia</taxon>
        <taxon>Eutheria</taxon>
        <taxon>Euarchontoglires</taxon>
        <taxon>Glires</taxon>
        <taxon>Rodentia</taxon>
        <taxon>Myomorpha</taxon>
        <taxon>Muroidea</taxon>
        <taxon>Cricetidae</taxon>
        <taxon>Arvicolinae</taxon>
        <taxon>Microtus</taxon>
    </lineage>
</organism>
<name>A0A8J6GHM5_MICOH</name>
<dbReference type="EMBL" id="JAATJU010022200">
    <property type="protein sequence ID" value="KAH0511439.1"/>
    <property type="molecule type" value="Genomic_DNA"/>
</dbReference>
<dbReference type="InterPro" id="IPR037278">
    <property type="entry name" value="ARFGAP/RecO"/>
</dbReference>
<evidence type="ECO:0000256" key="15">
    <source>
        <dbReference type="RuleBase" id="RU369028"/>
    </source>
</evidence>
<dbReference type="InterPro" id="IPR004148">
    <property type="entry name" value="BAR_dom"/>
</dbReference>
<keyword evidence="3 15" id="KW-0479">Metal-binding</keyword>
<evidence type="ECO:0000313" key="20">
    <source>
        <dbReference type="Proteomes" id="UP000710432"/>
    </source>
</evidence>
<dbReference type="Gene3D" id="2.30.29.30">
    <property type="entry name" value="Pleckstrin-homology domain (PH domain)/Phosphotyrosine-binding domain (PTB)"/>
    <property type="match status" value="1"/>
</dbReference>
<dbReference type="SMART" id="SM00233">
    <property type="entry name" value="PH"/>
    <property type="match status" value="1"/>
</dbReference>
<evidence type="ECO:0000256" key="10">
    <source>
        <dbReference type="ARBA" id="ARBA00023272"/>
    </source>
</evidence>
<feature type="domain" description="PH" evidence="17">
    <location>
        <begin position="703"/>
        <end position="826"/>
    </location>
</feature>
<comment type="subunit">
    <text evidence="12">Banana-shaped homodimer laterally assembling into tetramers, the tetramers further pack helically onto the membrane. Interacts with GTP-bound ARF6. Interacts with third cytoplasmic loop of SLC2A4/GLUT4. Interacts with CLTC. Interacts with GULP1. Forms a complex with GDP-bound ARF6 and GULP1. Interacts with ITGB1; required for ITGB1 recycling.</text>
</comment>
<dbReference type="CDD" id="cd07639">
    <property type="entry name" value="BAR_ACAP1"/>
    <property type="match status" value="1"/>
</dbReference>
<dbReference type="Proteomes" id="UP000710432">
    <property type="component" value="Unassembled WGS sequence"/>
</dbReference>
<keyword evidence="7 13" id="KW-0040">ANK repeat</keyword>
<feature type="repeat" description="ANK" evidence="13">
    <location>
        <begin position="1072"/>
        <end position="1104"/>
    </location>
</feature>
<dbReference type="GO" id="GO:0055038">
    <property type="term" value="C:recycling endosome membrane"/>
    <property type="evidence" value="ECO:0007669"/>
    <property type="project" value="UniProtKB-SubCell"/>
</dbReference>
<proteinExistence type="inferred from homology"/>
<evidence type="ECO:0000256" key="2">
    <source>
        <dbReference type="ARBA" id="ARBA00005472"/>
    </source>
</evidence>
<dbReference type="Pfam" id="PF12796">
    <property type="entry name" value="Ank_2"/>
    <property type="match status" value="1"/>
</dbReference>
<keyword evidence="15" id="KW-0343">GTPase activation</keyword>
<keyword evidence="5 14" id="KW-0863">Zinc-finger</keyword>
<comment type="similarity">
    <text evidence="2">Belongs to the protein phosphatase inhibitor 2 family.</text>
</comment>
<dbReference type="Gene3D" id="1.10.220.150">
    <property type="entry name" value="Arf GTPase activating protein"/>
    <property type="match status" value="1"/>
</dbReference>
<evidence type="ECO:0000313" key="19">
    <source>
        <dbReference type="EMBL" id="KAH0511439.1"/>
    </source>
</evidence>
<dbReference type="SMART" id="SM00248">
    <property type="entry name" value="ANK"/>
    <property type="match status" value="3"/>
</dbReference>
<comment type="domain">
    <text evidence="15">PH domain binds phospholipids including phosphatidic acid, phosphatidylinositol 3-phosphate, phosphatidylinositol 3,5-bisphosphate (PIP2) and phosphatidylinositol 3,4,5-trisphosphate (PIP3). May mediate protein binding to PIP2 or PIP3 containing membranes.</text>
</comment>
<dbReference type="GO" id="GO:0009966">
    <property type="term" value="P:regulation of signal transduction"/>
    <property type="evidence" value="ECO:0007669"/>
    <property type="project" value="InterPro"/>
</dbReference>
<dbReference type="InterPro" id="IPR001849">
    <property type="entry name" value="PH_domain"/>
</dbReference>
<dbReference type="InterPro" id="IPR027267">
    <property type="entry name" value="AH/BAR_dom_sf"/>
</dbReference>
<sequence length="1206" mass="131305">MEKPESLASVSGLTAESPRGVPRAVPGGVRGIQTDTGMPSGVALFPGSGPLLHSGGTVIRSPGPIQPSEGVVILSSRPSLHHGEVAGCSLGSSKSPGTETGATRASIPGPGEPKVSSSENSPHSGSAPLNSQNCEERPRSILKHSSSFMMKKTSSTEKKSQRWDEMNILATYHPADKDYGFMKVDEPSTPYYRLQDNEEDLSAGSSLKVTPEALAERFATMDNFLPKVLQYGDNKSSRTADSFAKTYSSDFDKHRKIHYSEGKFLKAPRNLPLANEDESSGASASISSSNQSVVMDLKSRPMDKGWAGRLATGVKNETVLVTDSHALGTKDSATYRNQFPSASDSSVGEQTNLQRKEYYSKGRYLRSCSYPELGEDREDEEQDSSSGLIWVPENPKGTSGPLGQSRSPEMTVKLDFEECLKDSPRFRASIEMVEAEVSELESRLEKLLKLGTCLLESGHHYLAASRAFIVGICDLAHLGPPEPMMAECLEKFTVSLNHKLDSHAELLDATQHTLQQQIQTLVKEGLRGFREARRDFWRGAESLEAALTHNAEVPKRRVQEAEEAGIALRTARAGYRSRALDYALQVNVIEDKRKFDIMEFVLRLVEAQATYFQQGHEELNRLAQYRKELGAQLHNLVLNSAREKRDMEQRHVLLKQKASDGAGREEQARGLGLCLSQLVLILSCPQELGGEEPEPSLKEGPSGLVMEGHLFKRASNAFKTWSRRWFTIQNNQLVYQKKYKVGTGCLDSGYSQPSLTVLDLGSLMTFCQDPVTVVVDDLRLCTVKLCPDSERRFCFEVVSTSKSCLLQADSERLLQLWINAVQSSIASAFSQARLDNSPRGPSQVSGYLALGSAATLGCGGAARGREPGGVGQVAAQVQSVEGNAQCCDCREPAPEWASINLGVTLCIQCSGIHRSLGVHFSKVRSLTLDSWEPELVKLMCELGNVVINQIYEARVEAMAVKKPGPSCSRQEKEAWIHAKYVEKKFLTKLPEIRGRRGGRVPPRGHPPVPPKPAVRPQPGIVRSKSESPSDDLGSLHPGALLFQAAGHPPSLPTMADALAHGADVNWVNGAQGNATPLIRATAANSLMACEFLLQNGANVNQADSAGRGPLHHATILGHTGLACLFLKRGADLGAQDAEGRDPLTIAMETANADIVTLLRLAKMREAEAAQGQAGDETYLDIFRDFSLMASDDPEKLSRRSHDLHTL</sequence>
<feature type="region of interest" description="Disordered" evidence="16">
    <location>
        <begin position="84"/>
        <end position="162"/>
    </location>
</feature>
<dbReference type="FunFam" id="1.20.1270.60:FF:000062">
    <property type="entry name" value="Arf-GAP with coiled-coil, ANK repeat and PH domain-containing protein 1"/>
    <property type="match status" value="1"/>
</dbReference>